<name>E6XBR4_CELAD</name>
<keyword evidence="1" id="KW-0472">Membrane</keyword>
<protein>
    <submittedName>
        <fullName evidence="2">Uncharacterized protein</fullName>
    </submittedName>
</protein>
<sequence>MNKLVISLVNWNYGIVLIGIFAAVCITLVLIIISFINSEKKK</sequence>
<evidence type="ECO:0000313" key="3">
    <source>
        <dbReference type="Proteomes" id="UP000008634"/>
    </source>
</evidence>
<dbReference type="HOGENOM" id="CLU_214439_1_0_10"/>
<proteinExistence type="predicted"/>
<dbReference type="EMBL" id="CP002453">
    <property type="protein sequence ID" value="ADV47899.1"/>
    <property type="molecule type" value="Genomic_DNA"/>
</dbReference>
<dbReference type="Proteomes" id="UP000008634">
    <property type="component" value="Chromosome"/>
</dbReference>
<keyword evidence="1" id="KW-1133">Transmembrane helix</keyword>
<reference evidence="2 3" key="1">
    <citation type="journal article" date="2010" name="Stand. Genomic Sci.">
        <title>Complete genome sequence of Cellulophaga algicola type strain (IC166).</title>
        <authorList>
            <person name="Abt B."/>
            <person name="Lu M."/>
            <person name="Misra M."/>
            <person name="Han C."/>
            <person name="Nolan M."/>
            <person name="Lucas S."/>
            <person name="Hammon N."/>
            <person name="Deshpande S."/>
            <person name="Cheng J.F."/>
            <person name="Tapia R."/>
            <person name="Goodwin L."/>
            <person name="Pitluck S."/>
            <person name="Liolios K."/>
            <person name="Pagani I."/>
            <person name="Ivanova N."/>
            <person name="Mavromatis K."/>
            <person name="Ovchinikova G."/>
            <person name="Pati A."/>
            <person name="Chen A."/>
            <person name="Palaniappan K."/>
            <person name="Land M."/>
            <person name="Hauser L."/>
            <person name="Chang Y.J."/>
            <person name="Jeffries C.D."/>
            <person name="Detter J.C."/>
            <person name="Brambilla E."/>
            <person name="Rohde M."/>
            <person name="Tindall B.J."/>
            <person name="Goker M."/>
            <person name="Woyke T."/>
            <person name="Bristow J."/>
            <person name="Eisen J.A."/>
            <person name="Markowitz V."/>
            <person name="Hugenholtz P."/>
            <person name="Kyrpides N.C."/>
            <person name="Klenk H.P."/>
            <person name="Lapidus A."/>
        </authorList>
    </citation>
    <scope>NUCLEOTIDE SEQUENCE [LARGE SCALE GENOMIC DNA]</scope>
    <source>
        <strain evidence="3">DSM 14237 / IC166 / ACAM 630</strain>
    </source>
</reference>
<dbReference type="KEGG" id="cao:Celal_0560"/>
<evidence type="ECO:0000256" key="1">
    <source>
        <dbReference type="SAM" id="Phobius"/>
    </source>
</evidence>
<keyword evidence="1" id="KW-0812">Transmembrane</keyword>
<keyword evidence="3" id="KW-1185">Reference proteome</keyword>
<dbReference type="AlphaFoldDB" id="E6XBR4"/>
<dbReference type="eggNOG" id="ENOG50311HP">
    <property type="taxonomic scope" value="Bacteria"/>
</dbReference>
<feature type="transmembrane region" description="Helical" evidence="1">
    <location>
        <begin position="12"/>
        <end position="36"/>
    </location>
</feature>
<dbReference type="RefSeq" id="WP_013549392.1">
    <property type="nucleotide sequence ID" value="NC_014934.1"/>
</dbReference>
<gene>
    <name evidence="2" type="ordered locus">Celal_0560</name>
</gene>
<evidence type="ECO:0000313" key="2">
    <source>
        <dbReference type="EMBL" id="ADV47899.1"/>
    </source>
</evidence>
<accession>E6XBR4</accession>
<organism evidence="2 3">
    <name type="scientific">Cellulophaga algicola (strain DSM 14237 / IC166 / ACAM 630)</name>
    <dbReference type="NCBI Taxonomy" id="688270"/>
    <lineage>
        <taxon>Bacteria</taxon>
        <taxon>Pseudomonadati</taxon>
        <taxon>Bacteroidota</taxon>
        <taxon>Flavobacteriia</taxon>
        <taxon>Flavobacteriales</taxon>
        <taxon>Flavobacteriaceae</taxon>
        <taxon>Cellulophaga</taxon>
    </lineage>
</organism>